<keyword evidence="2" id="KW-1185">Reference proteome</keyword>
<evidence type="ECO:0000313" key="2">
    <source>
        <dbReference type="Proteomes" id="UP001596310"/>
    </source>
</evidence>
<dbReference type="SUPFAM" id="SSF48150">
    <property type="entry name" value="DNA-glycosylase"/>
    <property type="match status" value="1"/>
</dbReference>
<dbReference type="InterPro" id="IPR011257">
    <property type="entry name" value="DNA_glycosylase"/>
</dbReference>
<dbReference type="Gene3D" id="1.10.340.30">
    <property type="entry name" value="Hypothetical protein, domain 2"/>
    <property type="match status" value="1"/>
</dbReference>
<dbReference type="EC" id="3.2.2.20" evidence="1"/>
<evidence type="ECO:0000313" key="1">
    <source>
        <dbReference type="EMBL" id="MFC6315659.1"/>
    </source>
</evidence>
<proteinExistence type="predicted"/>
<accession>A0ABW1US74</accession>
<dbReference type="PANTHER" id="PTHR30037:SF4">
    <property type="entry name" value="DNA-3-METHYLADENINE GLYCOSYLASE I"/>
    <property type="match status" value="1"/>
</dbReference>
<dbReference type="EMBL" id="JBHSSM010000019">
    <property type="protein sequence ID" value="MFC6315659.1"/>
    <property type="molecule type" value="Genomic_DNA"/>
</dbReference>
<dbReference type="RefSeq" id="WP_125600684.1">
    <property type="nucleotide sequence ID" value="NZ_JBHSSM010000019.1"/>
</dbReference>
<organism evidence="1 2">
    <name type="scientific">Lapidilactobacillus achengensis</name>
    <dbReference type="NCBI Taxonomy" id="2486000"/>
    <lineage>
        <taxon>Bacteria</taxon>
        <taxon>Bacillati</taxon>
        <taxon>Bacillota</taxon>
        <taxon>Bacilli</taxon>
        <taxon>Lactobacillales</taxon>
        <taxon>Lactobacillaceae</taxon>
        <taxon>Lapidilactobacillus</taxon>
    </lineage>
</organism>
<dbReference type="PANTHER" id="PTHR30037">
    <property type="entry name" value="DNA-3-METHYLADENINE GLYCOSYLASE 1"/>
    <property type="match status" value="1"/>
</dbReference>
<keyword evidence="1" id="KW-0378">Hydrolase</keyword>
<reference evidence="2" key="1">
    <citation type="journal article" date="2019" name="Int. J. Syst. Evol. Microbiol.">
        <title>The Global Catalogue of Microorganisms (GCM) 10K type strain sequencing project: providing services to taxonomists for standard genome sequencing and annotation.</title>
        <authorList>
            <consortium name="The Broad Institute Genomics Platform"/>
            <consortium name="The Broad Institute Genome Sequencing Center for Infectious Disease"/>
            <person name="Wu L."/>
            <person name="Ma J."/>
        </authorList>
    </citation>
    <scope>NUCLEOTIDE SEQUENCE [LARGE SCALE GENOMIC DNA]</scope>
    <source>
        <strain evidence="2">CCM 8897</strain>
    </source>
</reference>
<name>A0ABW1US74_9LACO</name>
<gene>
    <name evidence="1" type="ORF">ACFQHW_08805</name>
</gene>
<dbReference type="InterPro" id="IPR052891">
    <property type="entry name" value="DNA-3mA_glycosylase"/>
</dbReference>
<sequence length="169" mass="19133">MSAGVEEYQRLFGQETHDEATLFELLVVAVFQAGLSWQAAASKLPAFRRAFADFDPQIVAGFDEPELERFLRDPELIRNPRKLRAVIANARAIMLLRPEFADFGAYLWHFTDHQQWVMVIAPGTPLNQQSSLGTQVARDMKRRGFKFVGPTTVQLFLLAAGVIQQREQA</sequence>
<dbReference type="InterPro" id="IPR005019">
    <property type="entry name" value="Adenine_glyco"/>
</dbReference>
<dbReference type="GO" id="GO:0008725">
    <property type="term" value="F:DNA-3-methyladenine glycosylase activity"/>
    <property type="evidence" value="ECO:0007669"/>
    <property type="project" value="UniProtKB-EC"/>
</dbReference>
<dbReference type="Proteomes" id="UP001596310">
    <property type="component" value="Unassembled WGS sequence"/>
</dbReference>
<keyword evidence="1" id="KW-0326">Glycosidase</keyword>
<dbReference type="Pfam" id="PF03352">
    <property type="entry name" value="Adenine_glyco"/>
    <property type="match status" value="1"/>
</dbReference>
<comment type="caution">
    <text evidence="1">The sequence shown here is derived from an EMBL/GenBank/DDBJ whole genome shotgun (WGS) entry which is preliminary data.</text>
</comment>
<protein>
    <submittedName>
        <fullName evidence="1">DNA-3-methyladenine glycosylase I</fullName>
        <ecNumber evidence="1">3.2.2.20</ecNumber>
    </submittedName>
</protein>